<keyword evidence="5" id="KW-0030">Aminoacyl-tRNA synthetase</keyword>
<comment type="caution">
    <text evidence="8">The sequence shown here is derived from an EMBL/GenBank/DDBJ whole genome shotgun (WGS) entry which is preliminary data.</text>
</comment>
<sequence>MQHSVLKASGHVDRFNDFMVKDVEDESKFFRADKLLEEVMEAKLQTPGITEAQRHEYTTVRNQADAFSQKEMWEMFQKYAIKSPETGNGLSEPYEFNLMFPTPIGPGGYLQGYLRPETAQGIFLNYKYCLEQNSNRLPFGVAQVGRSFRNEIAPRAGLTRQREFTQAEIEYFVNPKQKDHPKFGLVESTVLTLFHADAQLSAQDPVKMTVGEAVRSGLINNETLGYFIVKTWQFLVSIGLKKEYIRFRQHLPTEMAHYACDCWDAEIFGSYGWLECVGIADRSAFDLTAHANAAKCDLQYKEHW</sequence>
<evidence type="ECO:0000256" key="3">
    <source>
        <dbReference type="ARBA" id="ARBA00022741"/>
    </source>
</evidence>
<keyword evidence="2" id="KW-0436">Ligase</keyword>
<dbReference type="PRINTS" id="PR01043">
    <property type="entry name" value="TRNASYNTHGLY"/>
</dbReference>
<dbReference type="PANTHER" id="PTHR10745:SF0">
    <property type="entry name" value="GLYCINE--TRNA LIGASE"/>
    <property type="match status" value="1"/>
</dbReference>
<feature type="domain" description="Aminoacyl-transfer RNA synthetases class-II family profile" evidence="7">
    <location>
        <begin position="34"/>
        <end position="287"/>
    </location>
</feature>
<evidence type="ECO:0000256" key="6">
    <source>
        <dbReference type="ARBA" id="ARBA00030057"/>
    </source>
</evidence>
<dbReference type="SUPFAM" id="SSF55681">
    <property type="entry name" value="Class II aaRS and biotin synthetases"/>
    <property type="match status" value="1"/>
</dbReference>
<evidence type="ECO:0000259" key="7">
    <source>
        <dbReference type="PROSITE" id="PS50862"/>
    </source>
</evidence>
<dbReference type="InterPro" id="IPR002315">
    <property type="entry name" value="tRNA-synt_gly"/>
</dbReference>
<dbReference type="InterPro" id="IPR045864">
    <property type="entry name" value="aa-tRNA-synth_II/BPL/LPL"/>
</dbReference>
<dbReference type="Proteomes" id="UP001642484">
    <property type="component" value="Unassembled WGS sequence"/>
</dbReference>
<dbReference type="InterPro" id="IPR002314">
    <property type="entry name" value="aa-tRNA-synt_IIb"/>
</dbReference>
<dbReference type="NCBIfam" id="TIGR00389">
    <property type="entry name" value="glyS_dimeric"/>
    <property type="match status" value="1"/>
</dbReference>
<protein>
    <recommendedName>
        <fullName evidence="1">glycine--tRNA ligase</fullName>
        <ecNumber evidence="1">6.1.1.14</ecNumber>
    </recommendedName>
    <alternativeName>
        <fullName evidence="6">Diadenosine tetraphosphate synthetase</fullName>
    </alternativeName>
</protein>
<proteinExistence type="predicted"/>
<feature type="non-terminal residue" evidence="8">
    <location>
        <position position="304"/>
    </location>
</feature>
<dbReference type="EMBL" id="CAXAMN010021677">
    <property type="protein sequence ID" value="CAK9062138.1"/>
    <property type="molecule type" value="Genomic_DNA"/>
</dbReference>
<keyword evidence="9" id="KW-1185">Reference proteome</keyword>
<dbReference type="Gene3D" id="3.30.40.230">
    <property type="match status" value="1"/>
</dbReference>
<evidence type="ECO:0000256" key="1">
    <source>
        <dbReference type="ARBA" id="ARBA00012829"/>
    </source>
</evidence>
<keyword evidence="3" id="KW-0547">Nucleotide-binding</keyword>
<dbReference type="InterPro" id="IPR006195">
    <property type="entry name" value="aa-tRNA-synth_II"/>
</dbReference>
<evidence type="ECO:0000313" key="8">
    <source>
        <dbReference type="EMBL" id="CAK9062138.1"/>
    </source>
</evidence>
<reference evidence="8 9" key="1">
    <citation type="submission" date="2024-02" db="EMBL/GenBank/DDBJ databases">
        <authorList>
            <person name="Chen Y."/>
            <person name="Shah S."/>
            <person name="Dougan E. K."/>
            <person name="Thang M."/>
            <person name="Chan C."/>
        </authorList>
    </citation>
    <scope>NUCLEOTIDE SEQUENCE [LARGE SCALE GENOMIC DNA]</scope>
</reference>
<dbReference type="EC" id="6.1.1.14" evidence="1"/>
<gene>
    <name evidence="8" type="ORF">CCMP2556_LOCUS30562</name>
</gene>
<dbReference type="Gene3D" id="3.30.930.10">
    <property type="entry name" value="Bira Bifunctional Protein, Domain 2"/>
    <property type="match status" value="1"/>
</dbReference>
<dbReference type="Pfam" id="PF00587">
    <property type="entry name" value="tRNA-synt_2b"/>
    <property type="match status" value="1"/>
</dbReference>
<evidence type="ECO:0000256" key="5">
    <source>
        <dbReference type="ARBA" id="ARBA00023146"/>
    </source>
</evidence>
<evidence type="ECO:0000256" key="2">
    <source>
        <dbReference type="ARBA" id="ARBA00022598"/>
    </source>
</evidence>
<name>A0ABP0NF94_9DINO</name>
<evidence type="ECO:0000256" key="4">
    <source>
        <dbReference type="ARBA" id="ARBA00022840"/>
    </source>
</evidence>
<evidence type="ECO:0000313" key="9">
    <source>
        <dbReference type="Proteomes" id="UP001642484"/>
    </source>
</evidence>
<keyword evidence="4" id="KW-0067">ATP-binding</keyword>
<dbReference type="PROSITE" id="PS50862">
    <property type="entry name" value="AA_TRNA_LIGASE_II"/>
    <property type="match status" value="1"/>
</dbReference>
<accession>A0ABP0NF94</accession>
<organism evidence="8 9">
    <name type="scientific">Durusdinium trenchii</name>
    <dbReference type="NCBI Taxonomy" id="1381693"/>
    <lineage>
        <taxon>Eukaryota</taxon>
        <taxon>Sar</taxon>
        <taxon>Alveolata</taxon>
        <taxon>Dinophyceae</taxon>
        <taxon>Suessiales</taxon>
        <taxon>Symbiodiniaceae</taxon>
        <taxon>Durusdinium</taxon>
    </lineage>
</organism>
<dbReference type="InterPro" id="IPR027031">
    <property type="entry name" value="Gly-tRNA_synthase/POLG2"/>
</dbReference>
<dbReference type="PANTHER" id="PTHR10745">
    <property type="entry name" value="GLYCYL-TRNA SYNTHETASE/DNA POLYMERASE SUBUNIT GAMMA-2"/>
    <property type="match status" value="1"/>
</dbReference>